<dbReference type="InterPro" id="IPR032675">
    <property type="entry name" value="LRR_dom_sf"/>
</dbReference>
<dbReference type="GO" id="GO:0005737">
    <property type="term" value="C:cytoplasm"/>
    <property type="evidence" value="ECO:0007669"/>
    <property type="project" value="UniProtKB-SubCell"/>
</dbReference>
<evidence type="ECO:0000256" key="5">
    <source>
        <dbReference type="SAM" id="MobiDB-lite"/>
    </source>
</evidence>
<evidence type="ECO:0000313" key="6">
    <source>
        <dbReference type="EMBL" id="GFO17601.1"/>
    </source>
</evidence>
<keyword evidence="7" id="KW-1185">Reference proteome</keyword>
<dbReference type="Proteomes" id="UP000735302">
    <property type="component" value="Unassembled WGS sequence"/>
</dbReference>
<keyword evidence="2" id="KW-0963">Cytoplasm</keyword>
<feature type="region of interest" description="Disordered" evidence="5">
    <location>
        <begin position="603"/>
        <end position="733"/>
    </location>
</feature>
<dbReference type="PANTHER" id="PTHR22710:SF2">
    <property type="entry name" value="X-RAY RADIATION RESISTANCE-ASSOCIATED PROTEIN 1"/>
    <property type="match status" value="1"/>
</dbReference>
<evidence type="ECO:0000256" key="3">
    <source>
        <dbReference type="ARBA" id="ARBA00022614"/>
    </source>
</evidence>
<feature type="compositionally biased region" description="Basic and acidic residues" evidence="5">
    <location>
        <begin position="643"/>
        <end position="655"/>
    </location>
</feature>
<feature type="compositionally biased region" description="Pro residues" evidence="5">
    <location>
        <begin position="604"/>
        <end position="613"/>
    </location>
</feature>
<proteinExistence type="predicted"/>
<evidence type="ECO:0000256" key="2">
    <source>
        <dbReference type="ARBA" id="ARBA00022490"/>
    </source>
</evidence>
<sequence>MFTVISAKPLMMPSFSASRVWAIFRRGSTVHSTLETSLSPTVIMSCQGRFKMAVAGVKFDDGSGTFASNCFPVRAAFGRTSDEASGAWLIAHHAEQRRRFKAVLCSKPRTYSRLKEERKKSELHGTKLGTYKFQDDTDEEDADDDAEEEGAILDGFFLMKHCCVEDPADLCSVNIANKELVDVKEEDLALFENVAYVNAGENYLPFEAFRGFPSLRELEIPLNGLRNLKISHTDFTCLEMLDLSYNNLSQDDLLTLGLLGHLKVLHLTGNGFTNLPQDMAMPYLSREKEVRLERFSRLEVLLLDDNKFLDMAVFAALAGLPKLRHLNMSKNQIFFVPQLKSVEGRVVTQDGHGRRKRKDARPRSAGDQGSGRGSRASGGKRRARSQASKASKEQTGTLVSLEEEEAGPAAVGAEAEKDKGQQEGLEDPGKSAVVSEAPEGTQALKDQTEEKPADLMSDDFGNANLTARIDELNLDQEETTGTFAPDPPAMPKLPPFPELRYLNLADNKICEEDALLAVAAWPMLVELDIQGNPLTLETSGDPPLIRRFLMDRLGIKVNRLKPAAESGFLVKEKVEIRPQRRKVTDVVPKVPKLSLEEKMRLALAPPPAPPPVAPMHGSTPPFKERRNRHGKPRSVLPPIPTTPKRELTEAWADKILEEEEEEEDIEEEELEDERKTAEDDTSGAFFMTQVDDQREGVRKPKTSKKQTSAAADSNTGANIEDQQEEEVDQKKKDDRYKGYELLLDIEELEDEPELPPAKDIQGNIRALKHTLNHMLVYRDPAVELTKVKMAVPEFRRAPVPRGEPHLSYQDRVDKVLTSLKTRSTLEEEKLTSVLKDKSKFRRKFPEAEDLLGQIQRRYNAVRAHSMKDAKIARNITSEVIDLLPPPAAKSTNAKAS</sequence>
<keyword evidence="3" id="KW-0433">Leucine-rich repeat</keyword>
<accession>A0AAV4BB08</accession>
<comment type="subcellular location">
    <subcellularLocation>
        <location evidence="1">Cytoplasm</location>
    </subcellularLocation>
</comment>
<dbReference type="PANTHER" id="PTHR22710">
    <property type="entry name" value="X-RAY RADIATION RESISTANCE ASSOCIATED PROTEIN 1 XRRA1"/>
    <property type="match status" value="1"/>
</dbReference>
<dbReference type="AlphaFoldDB" id="A0AAV4BB08"/>
<name>A0AAV4BB08_9GAST</name>
<dbReference type="Gene3D" id="3.80.10.10">
    <property type="entry name" value="Ribonuclease Inhibitor"/>
    <property type="match status" value="2"/>
</dbReference>
<organism evidence="6 7">
    <name type="scientific">Plakobranchus ocellatus</name>
    <dbReference type="NCBI Taxonomy" id="259542"/>
    <lineage>
        <taxon>Eukaryota</taxon>
        <taxon>Metazoa</taxon>
        <taxon>Spiralia</taxon>
        <taxon>Lophotrochozoa</taxon>
        <taxon>Mollusca</taxon>
        <taxon>Gastropoda</taxon>
        <taxon>Heterobranchia</taxon>
        <taxon>Euthyneura</taxon>
        <taxon>Panpulmonata</taxon>
        <taxon>Sacoglossa</taxon>
        <taxon>Placobranchoidea</taxon>
        <taxon>Plakobranchidae</taxon>
        <taxon>Plakobranchus</taxon>
    </lineage>
</organism>
<dbReference type="EMBL" id="BLXT01004836">
    <property type="protein sequence ID" value="GFO17601.1"/>
    <property type="molecule type" value="Genomic_DNA"/>
</dbReference>
<feature type="compositionally biased region" description="Acidic residues" evidence="5">
    <location>
        <begin position="656"/>
        <end position="671"/>
    </location>
</feature>
<gene>
    <name evidence="6" type="ORF">PoB_004410600</name>
</gene>
<evidence type="ECO:0000256" key="1">
    <source>
        <dbReference type="ARBA" id="ARBA00004496"/>
    </source>
</evidence>
<feature type="compositionally biased region" description="Polar residues" evidence="5">
    <location>
        <begin position="705"/>
        <end position="717"/>
    </location>
</feature>
<protein>
    <submittedName>
        <fullName evidence="6">X-ray radiation resistance-associated protein 1</fullName>
    </submittedName>
</protein>
<keyword evidence="4" id="KW-0677">Repeat</keyword>
<feature type="region of interest" description="Disordered" evidence="5">
    <location>
        <begin position="346"/>
        <end position="460"/>
    </location>
</feature>
<reference evidence="6 7" key="1">
    <citation type="journal article" date="2021" name="Elife">
        <title>Chloroplast acquisition without the gene transfer in kleptoplastic sea slugs, Plakobranchus ocellatus.</title>
        <authorList>
            <person name="Maeda T."/>
            <person name="Takahashi S."/>
            <person name="Yoshida T."/>
            <person name="Shimamura S."/>
            <person name="Takaki Y."/>
            <person name="Nagai Y."/>
            <person name="Toyoda A."/>
            <person name="Suzuki Y."/>
            <person name="Arimoto A."/>
            <person name="Ishii H."/>
            <person name="Satoh N."/>
            <person name="Nishiyama T."/>
            <person name="Hasebe M."/>
            <person name="Maruyama T."/>
            <person name="Minagawa J."/>
            <person name="Obokata J."/>
            <person name="Shigenobu S."/>
        </authorList>
    </citation>
    <scope>NUCLEOTIDE SEQUENCE [LARGE SCALE GENOMIC DNA]</scope>
</reference>
<feature type="compositionally biased region" description="Low complexity" evidence="5">
    <location>
        <begin position="363"/>
        <end position="377"/>
    </location>
</feature>
<evidence type="ECO:0000313" key="7">
    <source>
        <dbReference type="Proteomes" id="UP000735302"/>
    </source>
</evidence>
<dbReference type="GO" id="GO:0005634">
    <property type="term" value="C:nucleus"/>
    <property type="evidence" value="ECO:0007669"/>
    <property type="project" value="TreeGrafter"/>
</dbReference>
<comment type="caution">
    <text evidence="6">The sequence shown here is derived from an EMBL/GenBank/DDBJ whole genome shotgun (WGS) entry which is preliminary data.</text>
</comment>
<dbReference type="SUPFAM" id="SSF52047">
    <property type="entry name" value="RNI-like"/>
    <property type="match status" value="1"/>
</dbReference>
<evidence type="ECO:0000256" key="4">
    <source>
        <dbReference type="ARBA" id="ARBA00022737"/>
    </source>
</evidence>